<feature type="repeat" description="ANK" evidence="4">
    <location>
        <begin position="1114"/>
        <end position="1146"/>
    </location>
</feature>
<dbReference type="OMA" id="CKIMVPS"/>
<reference evidence="10" key="1">
    <citation type="submission" date="2025-08" db="UniProtKB">
        <authorList>
            <consortium name="RefSeq"/>
        </authorList>
    </citation>
    <scope>IDENTIFICATION</scope>
    <source>
        <tissue evidence="10">Whole organism</tissue>
    </source>
</reference>
<dbReference type="GeneID" id="108668611"/>
<feature type="repeat" description="ANK" evidence="4">
    <location>
        <begin position="845"/>
        <end position="877"/>
    </location>
</feature>
<feature type="compositionally biased region" description="Low complexity" evidence="5">
    <location>
        <begin position="1535"/>
        <end position="1547"/>
    </location>
</feature>
<dbReference type="InterPro" id="IPR056884">
    <property type="entry name" value="NPHP3-like_N"/>
</dbReference>
<dbReference type="InterPro" id="IPR051165">
    <property type="entry name" value="Multifunctional_ANK_Repeat"/>
</dbReference>
<dbReference type="Pfam" id="PF12796">
    <property type="entry name" value="Ank_2"/>
    <property type="match status" value="3"/>
</dbReference>
<name>A0A8B7NCM3_HYAAZ</name>
<dbReference type="PANTHER" id="PTHR24123">
    <property type="entry name" value="ANKYRIN REPEAT-CONTAINING"/>
    <property type="match status" value="1"/>
</dbReference>
<evidence type="ECO:0000256" key="2">
    <source>
        <dbReference type="ARBA" id="ARBA00022737"/>
    </source>
</evidence>
<keyword evidence="1" id="KW-0597">Phosphoprotein</keyword>
<feature type="repeat" description="ANK" evidence="4">
    <location>
        <begin position="1081"/>
        <end position="1113"/>
    </location>
</feature>
<dbReference type="InterPro" id="IPR036770">
    <property type="entry name" value="Ankyrin_rpt-contain_sf"/>
</dbReference>
<dbReference type="Gene3D" id="1.25.40.20">
    <property type="entry name" value="Ankyrin repeat-containing domain"/>
    <property type="match status" value="8"/>
</dbReference>
<evidence type="ECO:0000259" key="7">
    <source>
        <dbReference type="Pfam" id="PF25520"/>
    </source>
</evidence>
<feature type="region of interest" description="Disordered" evidence="5">
    <location>
        <begin position="28"/>
        <end position="85"/>
    </location>
</feature>
<evidence type="ECO:0000256" key="5">
    <source>
        <dbReference type="SAM" id="MobiDB-lite"/>
    </source>
</evidence>
<feature type="domain" description="TANC1/2-like winged helix" evidence="8">
    <location>
        <begin position="409"/>
        <end position="532"/>
    </location>
</feature>
<feature type="repeat" description="ANK" evidence="4">
    <location>
        <begin position="949"/>
        <end position="981"/>
    </location>
</feature>
<feature type="repeat" description="ANK" evidence="4">
    <location>
        <begin position="779"/>
        <end position="811"/>
    </location>
</feature>
<feature type="region of interest" description="Disordered" evidence="5">
    <location>
        <begin position="724"/>
        <end position="773"/>
    </location>
</feature>
<evidence type="ECO:0000313" key="10">
    <source>
        <dbReference type="RefSeq" id="XP_018011342.1"/>
    </source>
</evidence>
<feature type="repeat" description="ANK" evidence="4">
    <location>
        <begin position="1048"/>
        <end position="1080"/>
    </location>
</feature>
<dbReference type="PANTHER" id="PTHR24123:SF65">
    <property type="entry name" value="ANKYRIN REPEAT DOMAIN-CONTAINING PROTEIN 50"/>
    <property type="match status" value="1"/>
</dbReference>
<organism evidence="9 10">
    <name type="scientific">Hyalella azteca</name>
    <name type="common">Amphipod</name>
    <dbReference type="NCBI Taxonomy" id="294128"/>
    <lineage>
        <taxon>Eukaryota</taxon>
        <taxon>Metazoa</taxon>
        <taxon>Ecdysozoa</taxon>
        <taxon>Arthropoda</taxon>
        <taxon>Crustacea</taxon>
        <taxon>Multicrustacea</taxon>
        <taxon>Malacostraca</taxon>
        <taxon>Eumalacostraca</taxon>
        <taxon>Peracarida</taxon>
        <taxon>Amphipoda</taxon>
        <taxon>Senticaudata</taxon>
        <taxon>Talitrida</taxon>
        <taxon>Talitroidea</taxon>
        <taxon>Hyalellidae</taxon>
        <taxon>Hyalella</taxon>
    </lineage>
</organism>
<protein>
    <submittedName>
        <fullName evidence="10">Ankyrin repeat domain-containing protein 50-like</fullName>
    </submittedName>
</protein>
<evidence type="ECO:0000259" key="8">
    <source>
        <dbReference type="Pfam" id="PF25521"/>
    </source>
</evidence>
<keyword evidence="2" id="KW-0677">Repeat</keyword>
<evidence type="ECO:0000259" key="6">
    <source>
        <dbReference type="Pfam" id="PF24883"/>
    </source>
</evidence>
<dbReference type="Pfam" id="PF25520">
    <property type="entry name" value="AAA_lid_TANC1"/>
    <property type="match status" value="1"/>
</dbReference>
<evidence type="ECO:0000256" key="1">
    <source>
        <dbReference type="ARBA" id="ARBA00022553"/>
    </source>
</evidence>
<dbReference type="SMART" id="SM00248">
    <property type="entry name" value="ANK"/>
    <property type="match status" value="17"/>
</dbReference>
<dbReference type="PRINTS" id="PR01415">
    <property type="entry name" value="ANKYRIN"/>
</dbReference>
<keyword evidence="3 4" id="KW-0040">ANK repeat</keyword>
<feature type="repeat" description="ANK" evidence="4">
    <location>
        <begin position="1246"/>
        <end position="1278"/>
    </location>
</feature>
<dbReference type="OrthoDB" id="427518at2759"/>
<dbReference type="SUPFAM" id="SSF48403">
    <property type="entry name" value="Ankyrin repeat"/>
    <property type="match status" value="2"/>
</dbReference>
<dbReference type="KEGG" id="hazt:108668611"/>
<feature type="compositionally biased region" description="Low complexity" evidence="5">
    <location>
        <begin position="697"/>
        <end position="708"/>
    </location>
</feature>
<feature type="region of interest" description="Disordered" evidence="5">
    <location>
        <begin position="1369"/>
        <end position="1424"/>
    </location>
</feature>
<feature type="compositionally biased region" description="Acidic residues" evidence="5">
    <location>
        <begin position="581"/>
        <end position="616"/>
    </location>
</feature>
<dbReference type="RefSeq" id="XP_018011342.1">
    <property type="nucleotide sequence ID" value="XM_018155853.2"/>
</dbReference>
<keyword evidence="9" id="KW-1185">Reference proteome</keyword>
<feature type="domain" description="Nephrocystin 3-like N-terminal" evidence="6">
    <location>
        <begin position="132"/>
        <end position="254"/>
    </location>
</feature>
<feature type="repeat" description="ANK" evidence="4">
    <location>
        <begin position="878"/>
        <end position="910"/>
    </location>
</feature>
<dbReference type="PROSITE" id="PS50088">
    <property type="entry name" value="ANK_REPEAT"/>
    <property type="match status" value="16"/>
</dbReference>
<dbReference type="InterPro" id="IPR058018">
    <property type="entry name" value="AAA_lid_TANC1/2"/>
</dbReference>
<feature type="region of interest" description="Disordered" evidence="5">
    <location>
        <begin position="1533"/>
        <end position="1559"/>
    </location>
</feature>
<feature type="repeat" description="ANK" evidence="4">
    <location>
        <begin position="1213"/>
        <end position="1245"/>
    </location>
</feature>
<feature type="repeat" description="ANK" evidence="4">
    <location>
        <begin position="812"/>
        <end position="844"/>
    </location>
</feature>
<proteinExistence type="predicted"/>
<sequence>MSTVGAVMPTTADTTISSIPPITTLSIHDEVPDLPEGSDSSAVIVEGETTEPSSSQDVEVPTPAEDESPIAAVAGPKDVGEGAKAEAGVENEQPEVEAISDGRRFFCREWVWIKLWACVEQRPAAKTCGALLMAGPGAGKTALCHELVNPSANHGRHAAQLQSRLLAHHFCHAHDMLSLCVANFVQSLVTQLSYSPLLPGYKEKLEVPDIKAALEVRALYHNPDEAFRRAVLFPLSEIPSPQKTLLLVVDSVDEDALTNSESSCDAPGTFLACKPSNTSRTVADLLASHHHLLPSWLLLVVSARRCSRFITKQFTGFRRISLDDLRRNQVVRDVQQYILCRLDREPALRNHLSRETAEMLNQLHIKSNGCFLYLEKVLDGVSEGWVTLREIRDIPGTLNGLYLWLCQRLYPRRNFQRVAPLLAVALAARQALTPEELREAIRTRAPDMSEEEWSKRWGLLRRVLCPYSPRVVMFHHSFAEWLLDVKHCTQKYLVDVSQGHAMLAMNLSLRAPTLNPARVQDFAFHLARMPVQAPLEPCHLAQWLVAAGTPLETCFEHVGPLDHRAVRLLLEAGAEPPPDPLFEEEASVEEDEEDEEDEVEGEDEEEDGGAVEEVTNDEGGKPGEEQSCVKYKELGTESEFQNTPKPGTTIVPEESNLNDIFTNNFKLVNTDRSSLLSKSDIVHSEGYLNGASIQNEPNPVNSRPRSSSTEIMCSLSELQTSVESSCVSSSRGTSGGRLSTASSAASSRRAGRREQRRRQREDPLYPYLRGGPVDQRDAAGRTLLHTAAHQGDASLVRLLLESHASHSLQDCGGQTPLHLAARQGHAEVVAILLAHNADPDLADGDGWTALRSAAWGGHADVVSVLLRGRAQVDLADADGRTALRAAAWGGHEEVVALLLQHKASVDLADSEGRTPLIAAAYMGHGEIVEPLLAAGADVNHADVDGRTALSVAALCVAASEGHIKVVTTLLEQGAHVDHQDCDGLTPLLVAAFEGHTEVCELLLDYDADVDHVDRSGRTPLLAAASMGHAAVVQRLLFWGCYVDHIDAEGRTVLSVAAAQGSLETVNLLLARGLDETHRDNAGWTPLHYASFEGHSAVAAALIAAGARVNQTDNDGKHSLVLAAQEGHAQVVALLMDSGADIDHTSHDGRSALRVAALEGHKDVVHLLLCRGADLSYRDADGRTTLYLLALENNLSMARFLLESNADVSATDLEGRTPLHVTAWQGHSHMVALLLAHGAAVDATDCEKRTPLQSAAWQGHSQIVRLLLEAGAAVDHTCSQGATALSIAAQEGHEECVVELLKHGANPSHSDRCGRTAIKVALKGGHHKLAKLLEDHLEKCGQTTANYVNASALDASKQPCSALLCPGLTSSPADSPESTFEKRRSTASLGQSSKSSNLTSSTRSSGGHRSSVQKSKALPAPSAPVSSIMSPLLSFTQQLQQCGRGRRPPPSTQPAAHTPMDDSSSPIYASPPVSPLSDHGGPMSSMVGESCYPGLRRYEGYMGGSTHVNPVVALMDEEYCMSFYKGQRPATAPLLQSSSQAGRSSAGSSSGGGGYSPSGYSFSSDQHMRIILGTPRSPEPTRPKRNGIVTNTSLKAAQSKAAHLLRNGLQAGRSRVSSNAPTRPSGLPLKKETPL</sequence>
<feature type="region of interest" description="Disordered" evidence="5">
    <location>
        <begin position="689"/>
        <end position="709"/>
    </location>
</feature>
<feature type="repeat" description="ANK" evidence="4">
    <location>
        <begin position="1015"/>
        <end position="1047"/>
    </location>
</feature>
<dbReference type="Pfam" id="PF13637">
    <property type="entry name" value="Ank_4"/>
    <property type="match status" value="4"/>
</dbReference>
<feature type="domain" description="TANC1/2-like AAA+ ATPase lid" evidence="7">
    <location>
        <begin position="323"/>
        <end position="407"/>
    </location>
</feature>
<dbReference type="Pfam" id="PF24883">
    <property type="entry name" value="NPHP3_N"/>
    <property type="match status" value="1"/>
</dbReference>
<dbReference type="Proteomes" id="UP000694843">
    <property type="component" value="Unplaced"/>
</dbReference>
<evidence type="ECO:0000313" key="9">
    <source>
        <dbReference type="Proteomes" id="UP000694843"/>
    </source>
</evidence>
<feature type="region of interest" description="Disordered" evidence="5">
    <location>
        <begin position="1571"/>
        <end position="1634"/>
    </location>
</feature>
<feature type="repeat" description="ANK" evidence="4">
    <location>
        <begin position="911"/>
        <end position="943"/>
    </location>
</feature>
<dbReference type="InterPro" id="IPR058056">
    <property type="entry name" value="WH_TANC1/2"/>
</dbReference>
<gene>
    <name evidence="10" type="primary">LOC108668611</name>
</gene>
<feature type="repeat" description="ANK" evidence="4">
    <location>
        <begin position="982"/>
        <end position="1014"/>
    </location>
</feature>
<feature type="repeat" description="ANK" evidence="4">
    <location>
        <begin position="1180"/>
        <end position="1212"/>
    </location>
</feature>
<feature type="region of interest" description="Disordered" evidence="5">
    <location>
        <begin position="1438"/>
        <end position="1481"/>
    </location>
</feature>
<accession>A0A8B7NCM3</accession>
<feature type="repeat" description="ANK" evidence="4">
    <location>
        <begin position="1147"/>
        <end position="1179"/>
    </location>
</feature>
<evidence type="ECO:0000256" key="4">
    <source>
        <dbReference type="PROSITE-ProRule" id="PRU00023"/>
    </source>
</evidence>
<dbReference type="PROSITE" id="PS50297">
    <property type="entry name" value="ANK_REP_REGION"/>
    <property type="match status" value="16"/>
</dbReference>
<evidence type="ECO:0000256" key="3">
    <source>
        <dbReference type="ARBA" id="ARBA00023043"/>
    </source>
</evidence>
<feature type="repeat" description="ANK" evidence="4">
    <location>
        <begin position="1279"/>
        <end position="1311"/>
    </location>
</feature>
<feature type="compositionally biased region" description="Low complexity" evidence="5">
    <location>
        <begin position="1387"/>
        <end position="1409"/>
    </location>
</feature>
<feature type="compositionally biased region" description="Basic residues" evidence="5">
    <location>
        <begin position="749"/>
        <end position="758"/>
    </location>
</feature>
<dbReference type="InterPro" id="IPR002110">
    <property type="entry name" value="Ankyrin_rpt"/>
</dbReference>
<dbReference type="Pfam" id="PF25521">
    <property type="entry name" value="WHD_TANC1"/>
    <property type="match status" value="1"/>
</dbReference>
<feature type="region of interest" description="Disordered" evidence="5">
    <location>
        <begin position="574"/>
        <end position="625"/>
    </location>
</feature>
<feature type="compositionally biased region" description="Low complexity" evidence="5">
    <location>
        <begin position="724"/>
        <end position="748"/>
    </location>
</feature>